<dbReference type="AlphaFoldDB" id="A0A4U0VW33"/>
<accession>A0A4U0VW33</accession>
<evidence type="ECO:0000313" key="1">
    <source>
        <dbReference type="EMBL" id="TKA53920.1"/>
    </source>
</evidence>
<protein>
    <submittedName>
        <fullName evidence="1">Uncharacterized protein</fullName>
    </submittedName>
</protein>
<dbReference type="Proteomes" id="UP000309340">
    <property type="component" value="Unassembled WGS sequence"/>
</dbReference>
<comment type="caution">
    <text evidence="1">The sequence shown here is derived from an EMBL/GenBank/DDBJ whole genome shotgun (WGS) entry which is preliminary data.</text>
</comment>
<keyword evidence="2" id="KW-1185">Reference proteome</keyword>
<reference evidence="1 2" key="1">
    <citation type="submission" date="2017-03" db="EMBL/GenBank/DDBJ databases">
        <title>Genomes of endolithic fungi from Antarctica.</title>
        <authorList>
            <person name="Coleine C."/>
            <person name="Masonjones S."/>
            <person name="Stajich J.E."/>
        </authorList>
    </citation>
    <scope>NUCLEOTIDE SEQUENCE [LARGE SCALE GENOMIC DNA]</scope>
    <source>
        <strain evidence="1 2">CCFEE 5184</strain>
    </source>
</reference>
<organism evidence="1 2">
    <name type="scientific">Friedmanniomyces simplex</name>
    <dbReference type="NCBI Taxonomy" id="329884"/>
    <lineage>
        <taxon>Eukaryota</taxon>
        <taxon>Fungi</taxon>
        <taxon>Dikarya</taxon>
        <taxon>Ascomycota</taxon>
        <taxon>Pezizomycotina</taxon>
        <taxon>Dothideomycetes</taxon>
        <taxon>Dothideomycetidae</taxon>
        <taxon>Mycosphaerellales</taxon>
        <taxon>Teratosphaeriaceae</taxon>
        <taxon>Friedmanniomyces</taxon>
    </lineage>
</organism>
<dbReference type="OrthoDB" id="3645319at2759"/>
<proteinExistence type="predicted"/>
<dbReference type="EMBL" id="NAJQ01001722">
    <property type="protein sequence ID" value="TKA53920.1"/>
    <property type="molecule type" value="Genomic_DNA"/>
</dbReference>
<gene>
    <name evidence="1" type="ORF">B0A55_11974</name>
</gene>
<sequence length="87" mass="9864">MDRDADRMMLTYEHKANGRKLVPNGVSIMSEFDIIIPMSEHPDVHLVTKPIQAGQTHIDLFKADLLDRTKQYGNPRTAKFGGKEETP</sequence>
<name>A0A4U0VW33_9PEZI</name>
<evidence type="ECO:0000313" key="2">
    <source>
        <dbReference type="Proteomes" id="UP000309340"/>
    </source>
</evidence>